<evidence type="ECO:0000256" key="4">
    <source>
        <dbReference type="PROSITE-ProRule" id="PRU00473"/>
    </source>
</evidence>
<dbReference type="AlphaFoldDB" id="A0A1B4FQK2"/>
<keyword evidence="2 4" id="KW-0472">Membrane</keyword>
<dbReference type="PROSITE" id="PS51257">
    <property type="entry name" value="PROKAR_LIPOPROTEIN"/>
    <property type="match status" value="1"/>
</dbReference>
<dbReference type="InterPro" id="IPR006664">
    <property type="entry name" value="OMP_bac"/>
</dbReference>
<organism evidence="6 7">
    <name type="scientific">Burkholderia mayonis</name>
    <dbReference type="NCBI Taxonomy" id="1385591"/>
    <lineage>
        <taxon>Bacteria</taxon>
        <taxon>Pseudomonadati</taxon>
        <taxon>Pseudomonadota</taxon>
        <taxon>Betaproteobacteria</taxon>
        <taxon>Burkholderiales</taxon>
        <taxon>Burkholderiaceae</taxon>
        <taxon>Burkholderia</taxon>
        <taxon>pseudomallei group</taxon>
    </lineage>
</organism>
<dbReference type="Proteomes" id="UP000067711">
    <property type="component" value="Chromosome 2"/>
</dbReference>
<keyword evidence="3" id="KW-0998">Cell outer membrane</keyword>
<dbReference type="InterPro" id="IPR036737">
    <property type="entry name" value="OmpA-like_sf"/>
</dbReference>
<dbReference type="GO" id="GO:0009279">
    <property type="term" value="C:cell outer membrane"/>
    <property type="evidence" value="ECO:0007669"/>
    <property type="project" value="UniProtKB-SubCell"/>
</dbReference>
<protein>
    <recommendedName>
        <fullName evidence="5">OmpA-like domain-containing protein</fullName>
    </recommendedName>
</protein>
<feature type="domain" description="OmpA-like" evidence="5">
    <location>
        <begin position="113"/>
        <end position="229"/>
    </location>
</feature>
<dbReference type="PANTHER" id="PTHR30329">
    <property type="entry name" value="STATOR ELEMENT OF FLAGELLAR MOTOR COMPLEX"/>
    <property type="match status" value="1"/>
</dbReference>
<dbReference type="PRINTS" id="PR01021">
    <property type="entry name" value="OMPADOMAIN"/>
</dbReference>
<evidence type="ECO:0000259" key="5">
    <source>
        <dbReference type="PROSITE" id="PS51123"/>
    </source>
</evidence>
<dbReference type="Gene3D" id="3.30.1330.60">
    <property type="entry name" value="OmpA-like domain"/>
    <property type="match status" value="1"/>
</dbReference>
<gene>
    <name evidence="6" type="ORF">WS71_00220</name>
</gene>
<dbReference type="InterPro" id="IPR050330">
    <property type="entry name" value="Bact_OuterMem_StrucFunc"/>
</dbReference>
<evidence type="ECO:0000313" key="6">
    <source>
        <dbReference type="EMBL" id="AOJ05923.1"/>
    </source>
</evidence>
<reference evidence="6 7" key="1">
    <citation type="submission" date="2015-12" db="EMBL/GenBank/DDBJ databases">
        <title>Diversity of Burkholderia near neighbor genomes.</title>
        <authorList>
            <person name="Sahl J."/>
            <person name="Wagner D."/>
            <person name="Keim P."/>
        </authorList>
    </citation>
    <scope>NUCLEOTIDE SEQUENCE [LARGE SCALE GENOMIC DNA]</scope>
    <source>
        <strain evidence="6 7">BDU8</strain>
    </source>
</reference>
<evidence type="ECO:0000256" key="3">
    <source>
        <dbReference type="ARBA" id="ARBA00023237"/>
    </source>
</evidence>
<accession>A0A1B4FQK2</accession>
<evidence type="ECO:0000256" key="2">
    <source>
        <dbReference type="ARBA" id="ARBA00023136"/>
    </source>
</evidence>
<dbReference type="Pfam" id="PF00691">
    <property type="entry name" value="OmpA"/>
    <property type="match status" value="1"/>
</dbReference>
<dbReference type="EMBL" id="CP013388">
    <property type="protein sequence ID" value="AOJ05923.1"/>
    <property type="molecule type" value="Genomic_DNA"/>
</dbReference>
<dbReference type="PANTHER" id="PTHR30329:SF21">
    <property type="entry name" value="LIPOPROTEIN YIAD-RELATED"/>
    <property type="match status" value="1"/>
</dbReference>
<dbReference type="PROSITE" id="PS51123">
    <property type="entry name" value="OMPA_2"/>
    <property type="match status" value="1"/>
</dbReference>
<dbReference type="SUPFAM" id="SSF103088">
    <property type="entry name" value="OmpA-like"/>
    <property type="match status" value="1"/>
</dbReference>
<dbReference type="InterPro" id="IPR006665">
    <property type="entry name" value="OmpA-like"/>
</dbReference>
<dbReference type="CDD" id="cd07185">
    <property type="entry name" value="OmpA_C-like"/>
    <property type="match status" value="1"/>
</dbReference>
<evidence type="ECO:0000313" key="7">
    <source>
        <dbReference type="Proteomes" id="UP000067711"/>
    </source>
</evidence>
<dbReference type="RefSeq" id="WP_066492850.1">
    <property type="nucleotide sequence ID" value="NZ_CP013388.1"/>
</dbReference>
<comment type="subcellular location">
    <subcellularLocation>
        <location evidence="1">Cell outer membrane</location>
    </subcellularLocation>
</comment>
<name>A0A1B4FQK2_9BURK</name>
<evidence type="ECO:0000256" key="1">
    <source>
        <dbReference type="ARBA" id="ARBA00004442"/>
    </source>
</evidence>
<proteinExistence type="predicted"/>
<sequence length="229" mass="24720">MKNLIITFVLFAFAGCTVHSGPAVNARPINNGNAAAKMFEVECTGLFIETGSCLKKAQELCAIQPGSPSVHVLETSGPNGRTPDRLVFRCDAPVKLQPSALIVSPAPAFAPSRPAANVLLRGDALFDFDRSDLKPSGKRDLDDVVRQAEGKRFRVVQVSGYTDAIGSDSYNNALSARRARTVANYLRERGLQTDRFVVSGFGKSNPVASNATDEGRAQNRRVEIVLEQK</sequence>